<evidence type="ECO:0000259" key="10">
    <source>
        <dbReference type="SMART" id="SM00768"/>
    </source>
</evidence>
<dbReference type="SMART" id="SM00768">
    <property type="entry name" value="X8"/>
    <property type="match status" value="1"/>
</dbReference>
<accession>A0A834H2B8</accession>
<name>A0A834H2B8_RHOSS</name>
<proteinExistence type="predicted"/>
<dbReference type="FunFam" id="1.20.58.1040:FF:000001">
    <property type="entry name" value="Glucan endo-1,3-beta-glucosidase 4"/>
    <property type="match status" value="1"/>
</dbReference>
<dbReference type="PANTHER" id="PTHR31044">
    <property type="entry name" value="BETA-1,3 GLUCANASE"/>
    <property type="match status" value="1"/>
</dbReference>
<evidence type="ECO:0000313" key="11">
    <source>
        <dbReference type="EMBL" id="KAF7145593.1"/>
    </source>
</evidence>
<reference evidence="11" key="1">
    <citation type="submission" date="2019-11" db="EMBL/GenBank/DDBJ databases">
        <authorList>
            <person name="Liu Y."/>
            <person name="Hou J."/>
            <person name="Li T.-Q."/>
            <person name="Guan C.-H."/>
            <person name="Wu X."/>
            <person name="Wu H.-Z."/>
            <person name="Ling F."/>
            <person name="Zhang R."/>
            <person name="Shi X.-G."/>
            <person name="Ren J.-P."/>
            <person name="Chen E.-F."/>
            <person name="Sun J.-M."/>
        </authorList>
    </citation>
    <scope>NUCLEOTIDE SEQUENCE</scope>
    <source>
        <strain evidence="11">Adult_tree_wgs_1</strain>
        <tissue evidence="11">Leaves</tissue>
    </source>
</reference>
<protein>
    <recommendedName>
        <fullName evidence="10">X8 domain-containing protein</fullName>
    </recommendedName>
</protein>
<keyword evidence="6" id="KW-1015">Disulfide bond</keyword>
<evidence type="ECO:0000256" key="1">
    <source>
        <dbReference type="ARBA" id="ARBA00004609"/>
    </source>
</evidence>
<feature type="signal peptide" evidence="9">
    <location>
        <begin position="1"/>
        <end position="18"/>
    </location>
</feature>
<evidence type="ECO:0000256" key="3">
    <source>
        <dbReference type="ARBA" id="ARBA00022622"/>
    </source>
</evidence>
<evidence type="ECO:0000256" key="7">
    <source>
        <dbReference type="ARBA" id="ARBA00023180"/>
    </source>
</evidence>
<feature type="domain" description="X8" evidence="10">
    <location>
        <begin position="33"/>
        <end position="113"/>
    </location>
</feature>
<keyword evidence="5" id="KW-0472">Membrane</keyword>
<evidence type="ECO:0000256" key="9">
    <source>
        <dbReference type="SAM" id="SignalP"/>
    </source>
</evidence>
<dbReference type="GO" id="GO:0098552">
    <property type="term" value="C:side of membrane"/>
    <property type="evidence" value="ECO:0007669"/>
    <property type="project" value="UniProtKB-KW"/>
</dbReference>
<organism evidence="11 12">
    <name type="scientific">Rhododendron simsii</name>
    <name type="common">Sims's rhododendron</name>
    <dbReference type="NCBI Taxonomy" id="118357"/>
    <lineage>
        <taxon>Eukaryota</taxon>
        <taxon>Viridiplantae</taxon>
        <taxon>Streptophyta</taxon>
        <taxon>Embryophyta</taxon>
        <taxon>Tracheophyta</taxon>
        <taxon>Spermatophyta</taxon>
        <taxon>Magnoliopsida</taxon>
        <taxon>eudicotyledons</taxon>
        <taxon>Gunneridae</taxon>
        <taxon>Pentapetalae</taxon>
        <taxon>asterids</taxon>
        <taxon>Ericales</taxon>
        <taxon>Ericaceae</taxon>
        <taxon>Ericoideae</taxon>
        <taxon>Rhodoreae</taxon>
        <taxon>Rhododendron</taxon>
    </lineage>
</organism>
<evidence type="ECO:0000313" key="12">
    <source>
        <dbReference type="Proteomes" id="UP000626092"/>
    </source>
</evidence>
<keyword evidence="12" id="KW-1185">Reference proteome</keyword>
<feature type="chain" id="PRO_5032603292" description="X8 domain-containing protein" evidence="9">
    <location>
        <begin position="19"/>
        <end position="113"/>
    </location>
</feature>
<dbReference type="InterPro" id="IPR044788">
    <property type="entry name" value="X8_dom_prot"/>
</dbReference>
<keyword evidence="7" id="KW-0325">Glycoprotein</keyword>
<dbReference type="Pfam" id="PF07983">
    <property type="entry name" value="X8"/>
    <property type="match status" value="1"/>
</dbReference>
<keyword evidence="8" id="KW-0449">Lipoprotein</keyword>
<gene>
    <name evidence="11" type="ORF">RHSIM_Rhsim04G0233300</name>
</gene>
<dbReference type="AlphaFoldDB" id="A0A834H2B8"/>
<dbReference type="GO" id="GO:0009506">
    <property type="term" value="C:plasmodesma"/>
    <property type="evidence" value="ECO:0007669"/>
    <property type="project" value="UniProtKB-ARBA"/>
</dbReference>
<dbReference type="GO" id="GO:0005886">
    <property type="term" value="C:plasma membrane"/>
    <property type="evidence" value="ECO:0007669"/>
    <property type="project" value="UniProtKB-SubCell"/>
</dbReference>
<dbReference type="Proteomes" id="UP000626092">
    <property type="component" value="Unassembled WGS sequence"/>
</dbReference>
<keyword evidence="4 9" id="KW-0732">Signal</keyword>
<evidence type="ECO:0000256" key="8">
    <source>
        <dbReference type="ARBA" id="ARBA00023288"/>
    </source>
</evidence>
<comment type="subcellular location">
    <subcellularLocation>
        <location evidence="1">Cell membrane</location>
        <topology evidence="1">Lipid-anchor</topology>
        <topology evidence="1">GPI-anchor</topology>
    </subcellularLocation>
</comment>
<keyword evidence="3" id="KW-0336">GPI-anchor</keyword>
<evidence type="ECO:0000256" key="4">
    <source>
        <dbReference type="ARBA" id="ARBA00022729"/>
    </source>
</evidence>
<dbReference type="OrthoDB" id="1928574at2759"/>
<dbReference type="Gene3D" id="1.20.58.1040">
    <property type="match status" value="1"/>
</dbReference>
<evidence type="ECO:0000256" key="6">
    <source>
        <dbReference type="ARBA" id="ARBA00023157"/>
    </source>
</evidence>
<evidence type="ECO:0000256" key="5">
    <source>
        <dbReference type="ARBA" id="ARBA00023136"/>
    </source>
</evidence>
<comment type="caution">
    <text evidence="11">The sequence shown here is derived from an EMBL/GenBank/DDBJ whole genome shotgun (WGS) entry which is preliminary data.</text>
</comment>
<dbReference type="InterPro" id="IPR012946">
    <property type="entry name" value="X8"/>
</dbReference>
<keyword evidence="2" id="KW-1003">Cell membrane</keyword>
<evidence type="ECO:0000256" key="2">
    <source>
        <dbReference type="ARBA" id="ARBA00022475"/>
    </source>
</evidence>
<dbReference type="EMBL" id="WJXA01000004">
    <property type="protein sequence ID" value="KAF7145593.1"/>
    <property type="molecule type" value="Genomic_DNA"/>
</dbReference>
<dbReference type="PANTHER" id="PTHR31044:SF47">
    <property type="entry name" value="CARBOHYDRATE-BINDING X8 DOMAIN SUPERFAMILY PROTEIN"/>
    <property type="match status" value="1"/>
</dbReference>
<sequence>MASQLVTNLLLLLVISLATKNGTIPVVEGGATTWCVARSDTSELALQMGLDYACGSVADCDPIQPSGLCYLPNIVQSHTSYALNSYYQRKANAPGRCDFNGTATTTTTDPSLL</sequence>